<feature type="signal peptide" evidence="1">
    <location>
        <begin position="1"/>
        <end position="19"/>
    </location>
</feature>
<evidence type="ECO:0008006" key="4">
    <source>
        <dbReference type="Google" id="ProtNLM"/>
    </source>
</evidence>
<dbReference type="AlphaFoldDB" id="A0A109W6A2"/>
<dbReference type="STRING" id="888061.AXF15_09985"/>
<evidence type="ECO:0000256" key="1">
    <source>
        <dbReference type="SAM" id="SignalP"/>
    </source>
</evidence>
<feature type="chain" id="PRO_5007141342" description="Conjugal transfer protein TrbH" evidence="1">
    <location>
        <begin position="20"/>
        <end position="128"/>
    </location>
</feature>
<dbReference type="RefSeq" id="WP_066606816.1">
    <property type="nucleotide sequence ID" value="NZ_CP014230.1"/>
</dbReference>
<evidence type="ECO:0000313" key="2">
    <source>
        <dbReference type="EMBL" id="AMD93394.1"/>
    </source>
</evidence>
<name>A0A109W6A2_9BACT</name>
<dbReference type="OrthoDB" id="5450570at2"/>
<evidence type="ECO:0000313" key="3">
    <source>
        <dbReference type="Proteomes" id="UP000063964"/>
    </source>
</evidence>
<sequence length="128" mass="13546">MKKILILLCILGLAGCATLRKTSGNLVSQDTLSAAYPGDAAIMAEMAADELVRLYPPAQVPLELVLVDGAFGQALDEVLRAKGFAVGPKRDAVRIAYIVNPLSDEPGTGFAQVRASTGEVFAFRKALR</sequence>
<protein>
    <recommendedName>
        <fullName evidence="4">Conjugal transfer protein TrbH</fullName>
    </recommendedName>
</protein>
<keyword evidence="1" id="KW-0732">Signal</keyword>
<proteinExistence type="predicted"/>
<accession>A0A109W6A2</accession>
<dbReference type="PROSITE" id="PS51257">
    <property type="entry name" value="PROKAR_LIPOPROTEIN"/>
    <property type="match status" value="1"/>
</dbReference>
<dbReference type="KEGG" id="doa:AXF15_09985"/>
<gene>
    <name evidence="2" type="ORF">AXF15_09985</name>
</gene>
<organism evidence="2 3">
    <name type="scientific">Desulfomicrobium orale DSM 12838</name>
    <dbReference type="NCBI Taxonomy" id="888061"/>
    <lineage>
        <taxon>Bacteria</taxon>
        <taxon>Pseudomonadati</taxon>
        <taxon>Thermodesulfobacteriota</taxon>
        <taxon>Desulfovibrionia</taxon>
        <taxon>Desulfovibrionales</taxon>
        <taxon>Desulfomicrobiaceae</taxon>
        <taxon>Desulfomicrobium</taxon>
    </lineage>
</organism>
<keyword evidence="3" id="KW-1185">Reference proteome</keyword>
<dbReference type="EMBL" id="CP014230">
    <property type="protein sequence ID" value="AMD93394.1"/>
    <property type="molecule type" value="Genomic_DNA"/>
</dbReference>
<dbReference type="Proteomes" id="UP000063964">
    <property type="component" value="Chromosome"/>
</dbReference>
<reference evidence="3" key="1">
    <citation type="submission" date="2016-02" db="EMBL/GenBank/DDBJ databases">
        <authorList>
            <person name="Holder M.E."/>
            <person name="Ajami N.J."/>
            <person name="Petrosino J.F."/>
        </authorList>
    </citation>
    <scope>NUCLEOTIDE SEQUENCE [LARGE SCALE GENOMIC DNA]</scope>
    <source>
        <strain evidence="3">DSM 12838</strain>
    </source>
</reference>